<dbReference type="SUPFAM" id="SSF75001">
    <property type="entry name" value="Dipeptidyl peptidase I (cathepsin C), exclusion domain"/>
    <property type="match status" value="1"/>
</dbReference>
<feature type="domain" description="DUF7694" evidence="1">
    <location>
        <begin position="37"/>
        <end position="100"/>
    </location>
</feature>
<evidence type="ECO:0000313" key="2">
    <source>
        <dbReference type="EMBL" id="MFD2638376.1"/>
    </source>
</evidence>
<comment type="caution">
    <text evidence="2">The sequence shown here is derived from an EMBL/GenBank/DDBJ whole genome shotgun (WGS) entry which is preliminary data.</text>
</comment>
<dbReference type="Pfam" id="PF24746">
    <property type="entry name" value="DUF7694"/>
    <property type="match status" value="1"/>
</dbReference>
<organism evidence="2 3">
    <name type="scientific">Piscibacillus salipiscarius</name>
    <dbReference type="NCBI Taxonomy" id="299480"/>
    <lineage>
        <taxon>Bacteria</taxon>
        <taxon>Bacillati</taxon>
        <taxon>Bacillota</taxon>
        <taxon>Bacilli</taxon>
        <taxon>Bacillales</taxon>
        <taxon>Bacillaceae</taxon>
        <taxon>Piscibacillus</taxon>
    </lineage>
</organism>
<accession>A0ABW5Q966</accession>
<evidence type="ECO:0000313" key="3">
    <source>
        <dbReference type="Proteomes" id="UP001597452"/>
    </source>
</evidence>
<dbReference type="Proteomes" id="UP001597452">
    <property type="component" value="Unassembled WGS sequence"/>
</dbReference>
<proteinExistence type="predicted"/>
<gene>
    <name evidence="2" type="ORF">ACFSW4_05825</name>
</gene>
<dbReference type="InterPro" id="IPR036496">
    <property type="entry name" value="CathepsinC_exc_dom_sf"/>
</dbReference>
<name>A0ABW5Q966_9BACI</name>
<protein>
    <recommendedName>
        <fullName evidence="1">DUF7694 domain-containing protein</fullName>
    </recommendedName>
</protein>
<keyword evidence="3" id="KW-1185">Reference proteome</keyword>
<evidence type="ECO:0000259" key="1">
    <source>
        <dbReference type="Pfam" id="PF24746"/>
    </source>
</evidence>
<dbReference type="RefSeq" id="WP_377328052.1">
    <property type="nucleotide sequence ID" value="NZ_JBHUMZ010000016.1"/>
</dbReference>
<dbReference type="EMBL" id="JBHUMZ010000016">
    <property type="protein sequence ID" value="MFD2638376.1"/>
    <property type="molecule type" value="Genomic_DNA"/>
</dbReference>
<reference evidence="3" key="1">
    <citation type="journal article" date="2019" name="Int. J. Syst. Evol. Microbiol.">
        <title>The Global Catalogue of Microorganisms (GCM) 10K type strain sequencing project: providing services to taxonomists for standard genome sequencing and annotation.</title>
        <authorList>
            <consortium name="The Broad Institute Genomics Platform"/>
            <consortium name="The Broad Institute Genome Sequencing Center for Infectious Disease"/>
            <person name="Wu L."/>
            <person name="Ma J."/>
        </authorList>
    </citation>
    <scope>NUCLEOTIDE SEQUENCE [LARGE SCALE GENOMIC DNA]</scope>
    <source>
        <strain evidence="3">TISTR 1571</strain>
    </source>
</reference>
<sequence length="116" mass="13617">MRNLKHLDPYRYPLMGHWGNSYNGAFKLKINGERYTVIASNGEGWEHVSISHHQMVPSWDTMNQLKDLFFEEHEAVMQLHPPKNNYINNHPNCLHLWIPVDQVLPVPPYWLVGMKG</sequence>
<dbReference type="InterPro" id="IPR056111">
    <property type="entry name" value="DUF7694"/>
</dbReference>